<accession>A0A565BBE3</accession>
<comment type="caution">
    <text evidence="2">The sequence shown here is derived from an EMBL/GenBank/DDBJ whole genome shotgun (WGS) entry which is preliminary data.</text>
</comment>
<protein>
    <submittedName>
        <fullName evidence="2">Uncharacterized protein</fullName>
    </submittedName>
</protein>
<feature type="region of interest" description="Disordered" evidence="1">
    <location>
        <begin position="1"/>
        <end position="22"/>
    </location>
</feature>
<evidence type="ECO:0000313" key="3">
    <source>
        <dbReference type="Proteomes" id="UP000489600"/>
    </source>
</evidence>
<dbReference type="EMBL" id="CABITT030000003">
    <property type="protein sequence ID" value="VVA98949.1"/>
    <property type="molecule type" value="Genomic_DNA"/>
</dbReference>
<evidence type="ECO:0000313" key="2">
    <source>
        <dbReference type="EMBL" id="VVA98949.1"/>
    </source>
</evidence>
<keyword evidence="3" id="KW-1185">Reference proteome</keyword>
<dbReference type="Proteomes" id="UP000489600">
    <property type="component" value="Unassembled WGS sequence"/>
</dbReference>
<gene>
    <name evidence="2" type="ORF">ANE_LOCUS9394</name>
</gene>
<dbReference type="OrthoDB" id="1112268at2759"/>
<reference evidence="2" key="1">
    <citation type="submission" date="2019-07" db="EMBL/GenBank/DDBJ databases">
        <authorList>
            <person name="Dittberner H."/>
        </authorList>
    </citation>
    <scope>NUCLEOTIDE SEQUENCE [LARGE SCALE GENOMIC DNA]</scope>
</reference>
<organism evidence="2 3">
    <name type="scientific">Arabis nemorensis</name>
    <dbReference type="NCBI Taxonomy" id="586526"/>
    <lineage>
        <taxon>Eukaryota</taxon>
        <taxon>Viridiplantae</taxon>
        <taxon>Streptophyta</taxon>
        <taxon>Embryophyta</taxon>
        <taxon>Tracheophyta</taxon>
        <taxon>Spermatophyta</taxon>
        <taxon>Magnoliopsida</taxon>
        <taxon>eudicotyledons</taxon>
        <taxon>Gunneridae</taxon>
        <taxon>Pentapetalae</taxon>
        <taxon>rosids</taxon>
        <taxon>malvids</taxon>
        <taxon>Brassicales</taxon>
        <taxon>Brassicaceae</taxon>
        <taxon>Arabideae</taxon>
        <taxon>Arabis</taxon>
    </lineage>
</organism>
<sequence>MGQMSEMVSKGKRKESYASSSTTALLEIQEKLKSACRKIAEQDADNARRDEEHRQSQSRISEMEKLIAFMKNIYPRLAAFMSQSLVLDSSPGITPITVPATIQPSATGSTLPPNPIFHSF</sequence>
<evidence type="ECO:0000256" key="1">
    <source>
        <dbReference type="SAM" id="MobiDB-lite"/>
    </source>
</evidence>
<name>A0A565BBE3_9BRAS</name>
<proteinExistence type="predicted"/>
<dbReference type="AlphaFoldDB" id="A0A565BBE3"/>